<evidence type="ECO:0000256" key="1">
    <source>
        <dbReference type="SAM" id="MobiDB-lite"/>
    </source>
</evidence>
<comment type="caution">
    <text evidence="2">The sequence shown here is derived from an EMBL/GenBank/DDBJ whole genome shotgun (WGS) entry which is preliminary data.</text>
</comment>
<dbReference type="EMBL" id="CAJVPS010006491">
    <property type="protein sequence ID" value="CAG8625976.1"/>
    <property type="molecule type" value="Genomic_DNA"/>
</dbReference>
<sequence>MADFPEQCLAQKEDYLECLHHTKERQRAKRIKEEEIRQRKKAEEDARKHADSAAKSNIIRLGIIEKPSGESENKNQS</sequence>
<dbReference type="OrthoDB" id="9992197at2759"/>
<accession>A0A9N9D8B4</accession>
<evidence type="ECO:0000313" key="3">
    <source>
        <dbReference type="Proteomes" id="UP000789508"/>
    </source>
</evidence>
<gene>
    <name evidence="2" type="ORF">ALEPTO_LOCUS9162</name>
</gene>
<proteinExistence type="predicted"/>
<keyword evidence="3" id="KW-1185">Reference proteome</keyword>
<dbReference type="Proteomes" id="UP000789508">
    <property type="component" value="Unassembled WGS sequence"/>
</dbReference>
<feature type="region of interest" description="Disordered" evidence="1">
    <location>
        <begin position="34"/>
        <end position="54"/>
    </location>
</feature>
<protein>
    <submittedName>
        <fullName evidence="2">11463_t:CDS:1</fullName>
    </submittedName>
</protein>
<organism evidence="2 3">
    <name type="scientific">Ambispora leptoticha</name>
    <dbReference type="NCBI Taxonomy" id="144679"/>
    <lineage>
        <taxon>Eukaryota</taxon>
        <taxon>Fungi</taxon>
        <taxon>Fungi incertae sedis</taxon>
        <taxon>Mucoromycota</taxon>
        <taxon>Glomeromycotina</taxon>
        <taxon>Glomeromycetes</taxon>
        <taxon>Archaeosporales</taxon>
        <taxon>Ambisporaceae</taxon>
        <taxon>Ambispora</taxon>
    </lineage>
</organism>
<evidence type="ECO:0000313" key="2">
    <source>
        <dbReference type="EMBL" id="CAG8625976.1"/>
    </source>
</evidence>
<dbReference type="AlphaFoldDB" id="A0A9N9D8B4"/>
<reference evidence="2" key="1">
    <citation type="submission" date="2021-06" db="EMBL/GenBank/DDBJ databases">
        <authorList>
            <person name="Kallberg Y."/>
            <person name="Tangrot J."/>
            <person name="Rosling A."/>
        </authorList>
    </citation>
    <scope>NUCLEOTIDE SEQUENCE</scope>
    <source>
        <strain evidence="2">FL130A</strain>
    </source>
</reference>
<feature type="compositionally biased region" description="Basic and acidic residues" evidence="1">
    <location>
        <begin position="34"/>
        <end position="52"/>
    </location>
</feature>
<name>A0A9N9D8B4_9GLOM</name>